<proteinExistence type="inferred from homology"/>
<evidence type="ECO:0000256" key="2">
    <source>
        <dbReference type="ARBA" id="ARBA00005677"/>
    </source>
</evidence>
<dbReference type="GO" id="GO:0006412">
    <property type="term" value="P:translation"/>
    <property type="evidence" value="ECO:0007669"/>
    <property type="project" value="InterPro"/>
</dbReference>
<dbReference type="EMBL" id="FJUW01000022">
    <property type="protein sequence ID" value="CZT01326.1"/>
    <property type="molecule type" value="Genomic_DNA"/>
</dbReference>
<evidence type="ECO:0000256" key="3">
    <source>
        <dbReference type="ARBA" id="ARBA00022980"/>
    </source>
</evidence>
<evidence type="ECO:0000256" key="1">
    <source>
        <dbReference type="ARBA" id="ARBA00004173"/>
    </source>
</evidence>
<evidence type="ECO:0000313" key="9">
    <source>
        <dbReference type="Proteomes" id="UP000178129"/>
    </source>
</evidence>
<dbReference type="Pfam" id="PF05046">
    <property type="entry name" value="Img2"/>
    <property type="match status" value="1"/>
</dbReference>
<evidence type="ECO:0000256" key="4">
    <source>
        <dbReference type="ARBA" id="ARBA00023128"/>
    </source>
</evidence>
<keyword evidence="3 8" id="KW-0689">Ribosomal protein</keyword>
<comment type="subcellular location">
    <subcellularLocation>
        <location evidence="1">Mitochondrion</location>
    </subcellularLocation>
</comment>
<accession>A0A1E1KTD4</accession>
<dbReference type="Gene3D" id="3.30.780.10">
    <property type="entry name" value="SUI1-like domain"/>
    <property type="match status" value="1"/>
</dbReference>
<keyword evidence="5" id="KW-0687">Ribonucleoprotein</keyword>
<name>A0A1E1KTD4_9HELO</name>
<protein>
    <recommendedName>
        <fullName evidence="6">Large ribosomal subunit protein mL49</fullName>
    </recommendedName>
</protein>
<dbReference type="GO" id="GO:0005762">
    <property type="term" value="C:mitochondrial large ribosomal subunit"/>
    <property type="evidence" value="ECO:0007669"/>
    <property type="project" value="TreeGrafter"/>
</dbReference>
<reference evidence="9" key="1">
    <citation type="submission" date="2016-03" db="EMBL/GenBank/DDBJ databases">
        <authorList>
            <person name="Ploux O."/>
        </authorList>
    </citation>
    <scope>NUCLEOTIDE SEQUENCE [LARGE SCALE GENOMIC DNA]</scope>
    <source>
        <strain evidence="9">UK7</strain>
    </source>
</reference>
<dbReference type="Proteomes" id="UP000178129">
    <property type="component" value="Unassembled WGS sequence"/>
</dbReference>
<dbReference type="AlphaFoldDB" id="A0A1E1KTD4"/>
<dbReference type="InParanoid" id="A0A1E1KTD4"/>
<dbReference type="PANTHER" id="PTHR13477">
    <property type="entry name" value="MITOCHONDRIAL 39S RIBOSOMAL PROTEIN L49"/>
    <property type="match status" value="1"/>
</dbReference>
<comment type="similarity">
    <text evidence="2">Belongs to the mitochondrion-specific ribosomal protein mL49 family.</text>
</comment>
<evidence type="ECO:0000256" key="7">
    <source>
        <dbReference type="SAM" id="MobiDB-lite"/>
    </source>
</evidence>
<keyword evidence="9" id="KW-1185">Reference proteome</keyword>
<gene>
    <name evidence="8" type="ORF">RCO7_02027</name>
</gene>
<comment type="caution">
    <text evidence="8">The sequence shown here is derived from an EMBL/GenBank/DDBJ whole genome shotgun (WGS) entry which is preliminary data.</text>
</comment>
<dbReference type="InterPro" id="IPR007740">
    <property type="entry name" value="Ribosomal_mL49"/>
</dbReference>
<keyword evidence="4" id="KW-0496">Mitochondrion</keyword>
<feature type="region of interest" description="Disordered" evidence="7">
    <location>
        <begin position="35"/>
        <end position="68"/>
    </location>
</feature>
<dbReference type="PANTHER" id="PTHR13477:SF0">
    <property type="entry name" value="LARGE RIBOSOMAL SUBUNIT PROTEIN ML49"/>
    <property type="match status" value="1"/>
</dbReference>
<dbReference type="GO" id="GO:0003735">
    <property type="term" value="F:structural constituent of ribosome"/>
    <property type="evidence" value="ECO:0007669"/>
    <property type="project" value="InterPro"/>
</dbReference>
<dbReference type="STRING" id="914237.A0A1E1KTD4"/>
<evidence type="ECO:0000256" key="6">
    <source>
        <dbReference type="ARBA" id="ARBA00035191"/>
    </source>
</evidence>
<organism evidence="8 9">
    <name type="scientific">Rhynchosporium graminicola</name>
    <dbReference type="NCBI Taxonomy" id="2792576"/>
    <lineage>
        <taxon>Eukaryota</taxon>
        <taxon>Fungi</taxon>
        <taxon>Dikarya</taxon>
        <taxon>Ascomycota</taxon>
        <taxon>Pezizomycotina</taxon>
        <taxon>Leotiomycetes</taxon>
        <taxon>Helotiales</taxon>
        <taxon>Ploettnerulaceae</taxon>
        <taxon>Rhynchosporium</taxon>
    </lineage>
</organism>
<evidence type="ECO:0000256" key="5">
    <source>
        <dbReference type="ARBA" id="ARBA00023274"/>
    </source>
</evidence>
<evidence type="ECO:0000313" key="8">
    <source>
        <dbReference type="EMBL" id="CZT01326.1"/>
    </source>
</evidence>
<sequence>MVSSLPLAFLRPMALPRVATIHKYLGFSQSTLRKASTSKTTTTASTSSPSLTATPSSSASPQPSSIISAAKTAPSAPLKPYFVIRTPSNQLPVYQLAKRGGNMKLTRVRKIEGDVNALRNDLQKELGMSDKEVVVNQLTRQVMVKGHMKSQIEKFFLSLQQ</sequence>